<dbReference type="Pfam" id="PF06742">
    <property type="entry name" value="DUF1214"/>
    <property type="match status" value="2"/>
</dbReference>
<dbReference type="AlphaFoldDB" id="A0A7W4W691"/>
<dbReference type="EMBL" id="JACHWY010000002">
    <property type="protein sequence ID" value="MBB3048105.1"/>
    <property type="molecule type" value="Genomic_DNA"/>
</dbReference>
<name>A0A7W4W691_9GAMM</name>
<evidence type="ECO:0000313" key="3">
    <source>
        <dbReference type="Proteomes" id="UP000537130"/>
    </source>
</evidence>
<gene>
    <name evidence="2" type="ORF">FHR99_002371</name>
</gene>
<comment type="caution">
    <text evidence="2">The sequence shown here is derived from an EMBL/GenBank/DDBJ whole genome shotgun (WGS) entry which is preliminary data.</text>
</comment>
<evidence type="ECO:0000259" key="1">
    <source>
        <dbReference type="Pfam" id="PF06742"/>
    </source>
</evidence>
<evidence type="ECO:0000313" key="2">
    <source>
        <dbReference type="EMBL" id="MBB3048105.1"/>
    </source>
</evidence>
<feature type="domain" description="DUF1214" evidence="1">
    <location>
        <begin position="94"/>
        <end position="175"/>
    </location>
</feature>
<dbReference type="RefSeq" id="WP_183410869.1">
    <property type="nucleotide sequence ID" value="NZ_JACHWY010000002.1"/>
</dbReference>
<protein>
    <recommendedName>
        <fullName evidence="1">DUF1214 domain-containing protein</fullName>
    </recommendedName>
</protein>
<accession>A0A7W4W691</accession>
<reference evidence="2 3" key="1">
    <citation type="submission" date="2020-08" db="EMBL/GenBank/DDBJ databases">
        <title>Genomic Encyclopedia of Type Strains, Phase III (KMG-III): the genomes of soil and plant-associated and newly described type strains.</title>
        <authorList>
            <person name="Whitman W."/>
        </authorList>
    </citation>
    <scope>NUCLEOTIDE SEQUENCE [LARGE SCALE GENOMIC DNA]</scope>
    <source>
        <strain evidence="2 3">CECT 8654</strain>
    </source>
</reference>
<keyword evidence="3" id="KW-1185">Reference proteome</keyword>
<organism evidence="2 3">
    <name type="scientific">Litorivivens lipolytica</name>
    <dbReference type="NCBI Taxonomy" id="1524264"/>
    <lineage>
        <taxon>Bacteria</taxon>
        <taxon>Pseudomonadati</taxon>
        <taxon>Pseudomonadota</taxon>
        <taxon>Gammaproteobacteria</taxon>
        <taxon>Litorivivens</taxon>
    </lineage>
</organism>
<dbReference type="Gene3D" id="2.60.120.1600">
    <property type="match status" value="1"/>
</dbReference>
<dbReference type="InterPro" id="IPR010621">
    <property type="entry name" value="DUF1214"/>
</dbReference>
<feature type="domain" description="DUF1214" evidence="1">
    <location>
        <begin position="275"/>
        <end position="352"/>
    </location>
</feature>
<proteinExistence type="predicted"/>
<dbReference type="Proteomes" id="UP000537130">
    <property type="component" value="Unassembled WGS sequence"/>
</dbReference>
<sequence>MSDQDLIRSVEDGSAWDTFCDTLKASGKQIMRPEAPGDAFTRAEGWRYLTRLTRIALDMFMECNDRDFPTFYRPSHETAKIGADNPDNLYERAEINGQHDYRITGTRGTVAYLGLIAIAGGYEDEDANMRSVGSIDTHGGLQVNDDGTIEFILSREPKPGNWLKITEDTVAVLVRQTFLDRKGEQPADLKIERIREEGEVPAPLAPEQLAENLLKTAGFVQGTATLFADWAQSFLDKPNELPPADQAYCQKLGGDPNIFYYHSYYDLAEDESLVIELPKVPACDNWNLQVDNYWMESLDYRYLKIHVNKHTAHYNDDGSVQIVIGEHNPGHPNWLTTAGHRQGTLAFRWIGADEIIHPTTRVVKTDSLK</sequence>